<accession>A0A221V064</accession>
<proteinExistence type="predicted"/>
<reference evidence="1 2" key="1">
    <citation type="submission" date="2017-07" db="EMBL/GenBank/DDBJ databases">
        <title>Genome Sequence of Arenibacter algicola Strain SMS7 Isolated from a culture of the Diatom Skeletonema marinoi.</title>
        <authorList>
            <person name="Topel M."/>
            <person name="Pinder M.I.M."/>
            <person name="Johansson O.N."/>
            <person name="Kourtchenko O."/>
            <person name="Godhe A."/>
            <person name="Clarke A.K."/>
        </authorList>
    </citation>
    <scope>NUCLEOTIDE SEQUENCE [LARGE SCALE GENOMIC DNA]</scope>
    <source>
        <strain evidence="1 2">SMS7</strain>
    </source>
</reference>
<name>A0A221V064_9FLAO</name>
<organism evidence="1 2">
    <name type="scientific">Arenibacter algicola</name>
    <dbReference type="NCBI Taxonomy" id="616991"/>
    <lineage>
        <taxon>Bacteria</taxon>
        <taxon>Pseudomonadati</taxon>
        <taxon>Bacteroidota</taxon>
        <taxon>Flavobacteriia</taxon>
        <taxon>Flavobacteriales</taxon>
        <taxon>Flavobacteriaceae</taxon>
        <taxon>Arenibacter</taxon>
    </lineage>
</organism>
<dbReference type="KEGG" id="aalg:AREALGSMS7_03553"/>
<evidence type="ECO:0000313" key="2">
    <source>
        <dbReference type="Proteomes" id="UP000204551"/>
    </source>
</evidence>
<dbReference type="eggNOG" id="ENOG5032WKC">
    <property type="taxonomic scope" value="Bacteria"/>
</dbReference>
<dbReference type="EMBL" id="CP022515">
    <property type="protein sequence ID" value="ASO06974.1"/>
    <property type="molecule type" value="Genomic_DNA"/>
</dbReference>
<dbReference type="Proteomes" id="UP000204551">
    <property type="component" value="Chromosome"/>
</dbReference>
<dbReference type="AlphaFoldDB" id="A0A221V064"/>
<evidence type="ECO:0000313" key="1">
    <source>
        <dbReference type="EMBL" id="ASO06974.1"/>
    </source>
</evidence>
<sequence length="178" mass="20374">MDEYTNLAISSFLCQMNTRVNKAVYNFILRDYEHLKMLRKAIEIILDEDIERPQISVLGKLGNNLDAKGNWDFDQESELNAYWNKVLKEKVNFGVFRHTEFGTLFIAGALASQFLFDISGRPLGSMSAGPYGILRGLGITEDKVNFYLKALKKGHLLLLVRHTFQQTQLIEEKLEKLG</sequence>
<gene>
    <name evidence="1" type="ORF">AREALGSMS7_03553</name>
</gene>
<dbReference type="STRING" id="616991.GCA_000733925_01818"/>
<protein>
    <submittedName>
        <fullName evidence="1">Uncharacterized protein</fullName>
    </submittedName>
</protein>